<reference evidence="3" key="1">
    <citation type="submission" date="2020-09" db="EMBL/GenBank/DDBJ databases">
        <title>Pelagicoccus enzymogenes sp. nov. with an EPS production, isolated from marine sediment.</title>
        <authorList>
            <person name="Feng X."/>
        </authorList>
    </citation>
    <scope>NUCLEOTIDE SEQUENCE</scope>
    <source>
        <strain evidence="3">NFK12</strain>
    </source>
</reference>
<gene>
    <name evidence="3" type="ORF">IEN85_09510</name>
</gene>
<keyword evidence="1" id="KW-0732">Signal</keyword>
<proteinExistence type="predicted"/>
<dbReference type="SMART" id="SM00736">
    <property type="entry name" value="CADG"/>
    <property type="match status" value="1"/>
</dbReference>
<dbReference type="RefSeq" id="WP_191616857.1">
    <property type="nucleotide sequence ID" value="NZ_JACYFG010000013.1"/>
</dbReference>
<dbReference type="EMBL" id="JACYFG010000013">
    <property type="protein sequence ID" value="MBD5779727.1"/>
    <property type="molecule type" value="Genomic_DNA"/>
</dbReference>
<evidence type="ECO:0000313" key="3">
    <source>
        <dbReference type="EMBL" id="MBD5779727.1"/>
    </source>
</evidence>
<evidence type="ECO:0000313" key="4">
    <source>
        <dbReference type="Proteomes" id="UP000622317"/>
    </source>
</evidence>
<dbReference type="Proteomes" id="UP000622317">
    <property type="component" value="Unassembled WGS sequence"/>
</dbReference>
<feature type="signal peptide" evidence="1">
    <location>
        <begin position="1"/>
        <end position="31"/>
    </location>
</feature>
<dbReference type="InterPro" id="IPR013783">
    <property type="entry name" value="Ig-like_fold"/>
</dbReference>
<accession>A0A927IF45</accession>
<comment type="caution">
    <text evidence="3">The sequence shown here is derived from an EMBL/GenBank/DDBJ whole genome shotgun (WGS) entry which is preliminary data.</text>
</comment>
<dbReference type="SUPFAM" id="SSF49313">
    <property type="entry name" value="Cadherin-like"/>
    <property type="match status" value="4"/>
</dbReference>
<dbReference type="GO" id="GO:0005509">
    <property type="term" value="F:calcium ion binding"/>
    <property type="evidence" value="ECO:0007669"/>
    <property type="project" value="InterPro"/>
</dbReference>
<dbReference type="Pfam" id="PF05345">
    <property type="entry name" value="He_PIG"/>
    <property type="match status" value="4"/>
</dbReference>
<protein>
    <submittedName>
        <fullName evidence="3">Ig domain-containing protein</fullName>
    </submittedName>
</protein>
<dbReference type="Gene3D" id="2.60.40.10">
    <property type="entry name" value="Immunoglobulins"/>
    <property type="match status" value="4"/>
</dbReference>
<name>A0A927IF45_9BACT</name>
<evidence type="ECO:0000256" key="1">
    <source>
        <dbReference type="SAM" id="SignalP"/>
    </source>
</evidence>
<dbReference type="GO" id="GO:0016020">
    <property type="term" value="C:membrane"/>
    <property type="evidence" value="ECO:0007669"/>
    <property type="project" value="InterPro"/>
</dbReference>
<sequence>MNIPLLKPFATLRALCAFTAVTLAGMNIATAQDERFQIPEIGEVGVAYSYTFTINPAPEEGSTWAATGLPEGLSINASTAEISGVPATDGQYDNVTLTLRRPDLSTNDIYVSITIDAASGTPEITSAATASGTVGVAFNYVVTASNSPQSFNVVGDLPDGVSFSGEAISGTPTEAGTFDVQLSGNNASGTGAETTLTITIDPAGAVPVISGSANLSGDANAQLSYQVNASESPTSYAASGLPLGVSINTTTGFISGTPTIENVYTVDLTATNEHGTSAVFQLTIVIGDVPQITSSLSIAATEGEAITEYQLSASNSNDSNSPPTFTVSTASLPDGLSYQSSTRRITGTPTESGTFEVDVYASNAIGDGPISTIVITVEAAMSIPVLRSASFSVEHQSDGSLKLFLTFEQSADDLAAYDWLILTSADLEAWTQIDINDASLEVTVTDNQDGSKSVSVLYPNFEATTTQAYFRYRVQAKSGE</sequence>
<feature type="chain" id="PRO_5036712191" evidence="1">
    <location>
        <begin position="32"/>
        <end position="480"/>
    </location>
</feature>
<feature type="domain" description="Dystroglycan-type cadherin-like" evidence="2">
    <location>
        <begin position="290"/>
        <end position="384"/>
    </location>
</feature>
<organism evidence="3 4">
    <name type="scientific">Pelagicoccus enzymogenes</name>
    <dbReference type="NCBI Taxonomy" id="2773457"/>
    <lineage>
        <taxon>Bacteria</taxon>
        <taxon>Pseudomonadati</taxon>
        <taxon>Verrucomicrobiota</taxon>
        <taxon>Opitutia</taxon>
        <taxon>Puniceicoccales</taxon>
        <taxon>Pelagicoccaceae</taxon>
        <taxon>Pelagicoccus</taxon>
    </lineage>
</organism>
<evidence type="ECO:0000259" key="2">
    <source>
        <dbReference type="SMART" id="SM00736"/>
    </source>
</evidence>
<keyword evidence="4" id="KW-1185">Reference proteome</keyword>
<dbReference type="InterPro" id="IPR006644">
    <property type="entry name" value="Cadg"/>
</dbReference>
<dbReference type="AlphaFoldDB" id="A0A927IF45"/>
<dbReference type="InterPro" id="IPR015919">
    <property type="entry name" value="Cadherin-like_sf"/>
</dbReference>